<sequence>MEALKSSDCRWTAEEYFTSRYATSSIHPEVNALNRTRSNPPGSSRSYNRVALELSSVVWYNTMSMQAKAKLHLGRNAGMHAALRRGGEMAPEAMQVRAMLRSDYR</sequence>
<gene>
    <name evidence="1" type="ORF">PG991_001131</name>
</gene>
<evidence type="ECO:0000313" key="1">
    <source>
        <dbReference type="EMBL" id="KAK8037785.1"/>
    </source>
</evidence>
<dbReference type="Proteomes" id="UP001396898">
    <property type="component" value="Unassembled WGS sequence"/>
</dbReference>
<dbReference type="EMBL" id="JAQQWI010000002">
    <property type="protein sequence ID" value="KAK8037785.1"/>
    <property type="molecule type" value="Genomic_DNA"/>
</dbReference>
<proteinExistence type="predicted"/>
<name>A0ABR1STX8_9PEZI</name>
<keyword evidence="2" id="KW-1185">Reference proteome</keyword>
<reference evidence="1 2" key="1">
    <citation type="submission" date="2023-01" db="EMBL/GenBank/DDBJ databases">
        <title>Analysis of 21 Apiospora genomes using comparative genomics revels a genus with tremendous synthesis potential of carbohydrate active enzymes and secondary metabolites.</title>
        <authorList>
            <person name="Sorensen T."/>
        </authorList>
    </citation>
    <scope>NUCLEOTIDE SEQUENCE [LARGE SCALE GENOMIC DNA]</scope>
    <source>
        <strain evidence="1 2">CBS 20057</strain>
    </source>
</reference>
<evidence type="ECO:0000313" key="2">
    <source>
        <dbReference type="Proteomes" id="UP001396898"/>
    </source>
</evidence>
<organism evidence="1 2">
    <name type="scientific">Apiospora marii</name>
    <dbReference type="NCBI Taxonomy" id="335849"/>
    <lineage>
        <taxon>Eukaryota</taxon>
        <taxon>Fungi</taxon>
        <taxon>Dikarya</taxon>
        <taxon>Ascomycota</taxon>
        <taxon>Pezizomycotina</taxon>
        <taxon>Sordariomycetes</taxon>
        <taxon>Xylariomycetidae</taxon>
        <taxon>Amphisphaeriales</taxon>
        <taxon>Apiosporaceae</taxon>
        <taxon>Apiospora</taxon>
    </lineage>
</organism>
<accession>A0ABR1STX8</accession>
<comment type="caution">
    <text evidence="1">The sequence shown here is derived from an EMBL/GenBank/DDBJ whole genome shotgun (WGS) entry which is preliminary data.</text>
</comment>
<evidence type="ECO:0008006" key="3">
    <source>
        <dbReference type="Google" id="ProtNLM"/>
    </source>
</evidence>
<protein>
    <recommendedName>
        <fullName evidence="3">Transposase</fullName>
    </recommendedName>
</protein>